<dbReference type="SUPFAM" id="SSF49830">
    <property type="entry name" value="ENV polyprotein, receptor-binding domain"/>
    <property type="match status" value="1"/>
</dbReference>
<evidence type="ECO:0000256" key="1">
    <source>
        <dbReference type="SAM" id="MobiDB-lite"/>
    </source>
</evidence>
<sequence>MATPVAGCNPVDGRGRGEPTRGKSLQLGMRKRPWLNSPRTGKSLKFNRKQNPLTVPFFLCTFGTLVLPTMAGNPHEPMVWKLYNLQETHAIQNITTPKTVKFIVPLTAMIIGGHKDRADTCRAYYVCPASNPGKSYCNQPGQYFCGYWGCETWASDWTSPGDRYLKFEWEPEGCKRPNIGKDGHVYGHCNSPGYCRNISIEVKNPTEDLWLGGKIWGIRFWDTGPDRGSMFKIVKERLPHDPLPIGPNLVLHPPTFSEEKAAPVIVVTPSPDSLLETTNDTVTEFSLSRNLELSESKDPL</sequence>
<keyword evidence="3" id="KW-1185">Reference proteome</keyword>
<dbReference type="InterPro" id="IPR008981">
    <property type="entry name" value="FMuLV_rcpt-bd"/>
</dbReference>
<accession>A0A8V5GAJ6</accession>
<dbReference type="Proteomes" id="UP000694405">
    <property type="component" value="Chromosome 9"/>
</dbReference>
<feature type="region of interest" description="Disordered" evidence="1">
    <location>
        <begin position="1"/>
        <end position="24"/>
    </location>
</feature>
<evidence type="ECO:0000313" key="3">
    <source>
        <dbReference type="Proteomes" id="UP000694405"/>
    </source>
</evidence>
<proteinExistence type="predicted"/>
<reference evidence="2" key="3">
    <citation type="submission" date="2025-09" db="UniProtKB">
        <authorList>
            <consortium name="Ensembl"/>
        </authorList>
    </citation>
    <scope>IDENTIFICATION</scope>
</reference>
<organism evidence="2 3">
    <name type="scientific">Melopsittacus undulatus</name>
    <name type="common">Budgerigar</name>
    <name type="synonym">Psittacus undulatus</name>
    <dbReference type="NCBI Taxonomy" id="13146"/>
    <lineage>
        <taxon>Eukaryota</taxon>
        <taxon>Metazoa</taxon>
        <taxon>Chordata</taxon>
        <taxon>Craniata</taxon>
        <taxon>Vertebrata</taxon>
        <taxon>Euteleostomi</taxon>
        <taxon>Archelosauria</taxon>
        <taxon>Archosauria</taxon>
        <taxon>Dinosauria</taxon>
        <taxon>Saurischia</taxon>
        <taxon>Theropoda</taxon>
        <taxon>Coelurosauria</taxon>
        <taxon>Aves</taxon>
        <taxon>Neognathae</taxon>
        <taxon>Neoaves</taxon>
        <taxon>Telluraves</taxon>
        <taxon>Australaves</taxon>
        <taxon>Psittaciformes</taxon>
        <taxon>Psittaculidae</taxon>
        <taxon>Melopsittacus</taxon>
    </lineage>
</organism>
<name>A0A8V5GAJ6_MELUD</name>
<evidence type="ECO:0000313" key="2">
    <source>
        <dbReference type="Ensembl" id="ENSMUNP00000024004.1"/>
    </source>
</evidence>
<dbReference type="AlphaFoldDB" id="A0A8V5GAJ6"/>
<dbReference type="Gene3D" id="3.90.310.10">
    <property type="entry name" value="ENV polyprotein, receptor-binding domain"/>
    <property type="match status" value="1"/>
</dbReference>
<dbReference type="Ensembl" id="ENSMUNT00000028447.1">
    <property type="protein sequence ID" value="ENSMUNP00000024004.1"/>
    <property type="gene ID" value="ENSMUNG00000017660.1"/>
</dbReference>
<protein>
    <submittedName>
        <fullName evidence="2">Uncharacterized protein</fullName>
    </submittedName>
</protein>
<reference evidence="2" key="1">
    <citation type="submission" date="2020-03" db="EMBL/GenBank/DDBJ databases">
        <title>Melopsittacus undulatus (budgerigar) genome, bMelUnd1, maternal haplotype with Z.</title>
        <authorList>
            <person name="Gedman G."/>
            <person name="Mountcastle J."/>
            <person name="Haase B."/>
            <person name="Formenti G."/>
            <person name="Wright T."/>
            <person name="Apodaca J."/>
            <person name="Pelan S."/>
            <person name="Chow W."/>
            <person name="Rhie A."/>
            <person name="Howe K."/>
            <person name="Fedrigo O."/>
            <person name="Jarvis E.D."/>
        </authorList>
    </citation>
    <scope>NUCLEOTIDE SEQUENCE [LARGE SCALE GENOMIC DNA]</scope>
</reference>
<reference evidence="2" key="2">
    <citation type="submission" date="2025-08" db="UniProtKB">
        <authorList>
            <consortium name="Ensembl"/>
        </authorList>
    </citation>
    <scope>IDENTIFICATION</scope>
</reference>